<evidence type="ECO:0000313" key="3">
    <source>
        <dbReference type="Proteomes" id="UP000233551"/>
    </source>
</evidence>
<dbReference type="Proteomes" id="UP000233551">
    <property type="component" value="Unassembled WGS sequence"/>
</dbReference>
<evidence type="ECO:0000313" key="2">
    <source>
        <dbReference type="EMBL" id="PKI34925.1"/>
    </source>
</evidence>
<proteinExistence type="predicted"/>
<feature type="compositionally biased region" description="Acidic residues" evidence="1">
    <location>
        <begin position="306"/>
        <end position="325"/>
    </location>
</feature>
<name>A0A2I0HT89_PUNGR</name>
<comment type="caution">
    <text evidence="2">The sequence shown here is derived from an EMBL/GenBank/DDBJ whole genome shotgun (WGS) entry which is preliminary data.</text>
</comment>
<organism evidence="2 3">
    <name type="scientific">Punica granatum</name>
    <name type="common">Pomegranate</name>
    <dbReference type="NCBI Taxonomy" id="22663"/>
    <lineage>
        <taxon>Eukaryota</taxon>
        <taxon>Viridiplantae</taxon>
        <taxon>Streptophyta</taxon>
        <taxon>Embryophyta</taxon>
        <taxon>Tracheophyta</taxon>
        <taxon>Spermatophyta</taxon>
        <taxon>Magnoliopsida</taxon>
        <taxon>eudicotyledons</taxon>
        <taxon>Gunneridae</taxon>
        <taxon>Pentapetalae</taxon>
        <taxon>rosids</taxon>
        <taxon>malvids</taxon>
        <taxon>Myrtales</taxon>
        <taxon>Lythraceae</taxon>
        <taxon>Punica</taxon>
    </lineage>
</organism>
<accession>A0A2I0HT89</accession>
<dbReference type="STRING" id="22663.A0A2I0HT89"/>
<reference evidence="2 3" key="1">
    <citation type="submission" date="2017-11" db="EMBL/GenBank/DDBJ databases">
        <title>De-novo sequencing of pomegranate (Punica granatum L.) genome.</title>
        <authorList>
            <person name="Akparov Z."/>
            <person name="Amiraslanov A."/>
            <person name="Hajiyeva S."/>
            <person name="Abbasov M."/>
            <person name="Kaur K."/>
            <person name="Hamwieh A."/>
            <person name="Solovyev V."/>
            <person name="Salamov A."/>
            <person name="Braich B."/>
            <person name="Kosarev P."/>
            <person name="Mahmoud A."/>
            <person name="Hajiyev E."/>
            <person name="Babayeva S."/>
            <person name="Izzatullayeva V."/>
            <person name="Mammadov A."/>
            <person name="Mammadov A."/>
            <person name="Sharifova S."/>
            <person name="Ojaghi J."/>
            <person name="Eynullazada K."/>
            <person name="Bayramov B."/>
            <person name="Abdulazimova A."/>
            <person name="Shahmuradov I."/>
        </authorList>
    </citation>
    <scope>NUCLEOTIDE SEQUENCE [LARGE SCALE GENOMIC DNA]</scope>
    <source>
        <strain evidence="3">cv. AG2017</strain>
        <tissue evidence="2">Leaf</tissue>
    </source>
</reference>
<gene>
    <name evidence="2" type="ORF">CRG98_044684</name>
</gene>
<protein>
    <submittedName>
        <fullName evidence="2">Uncharacterized protein</fullName>
    </submittedName>
</protein>
<feature type="compositionally biased region" description="Acidic residues" evidence="1">
    <location>
        <begin position="249"/>
        <end position="259"/>
    </location>
</feature>
<dbReference type="EMBL" id="PGOL01005555">
    <property type="protein sequence ID" value="PKI34925.1"/>
    <property type="molecule type" value="Genomic_DNA"/>
</dbReference>
<feature type="region of interest" description="Disordered" evidence="1">
    <location>
        <begin position="218"/>
        <end position="352"/>
    </location>
</feature>
<feature type="compositionally biased region" description="Basic and acidic residues" evidence="1">
    <location>
        <begin position="218"/>
        <end position="228"/>
    </location>
</feature>
<sequence length="352" mass="40403">MPSRRAINQRRAAEEDELDWRIEQIMDTRLGVALERRLDVVVDGLVERMGALMEARQEVNPRHGRVPNPTADLEDDEYDSYSEGEETEYAGMDCRRDRLPTAKIDQKRWETGLRNTIPEFQGDLQSEEFLDWLATVDEDSSDDLVFVAGGDGEPEFDEEEEIVTGDEVPNLAWLKKGDEEELDYIIRYGWKELFPDENDEARKSHQIHYDEAAIDRLVDRDHARPEETKVDDDEDESFLKAFKEANFENIDEVEAAAEEEAQKAAEESKSTPANTNRTNKGKRSRKQMVSVEDDDLTGLEDVSSNNEDDDYEAELSDGDSSDDDDSRTNSLRPGENDTAEDVTNRYLEKDRF</sequence>
<feature type="compositionally biased region" description="Basic and acidic residues" evidence="1">
    <location>
        <begin position="260"/>
        <end position="269"/>
    </location>
</feature>
<feature type="compositionally biased region" description="Basic and acidic residues" evidence="1">
    <location>
        <begin position="342"/>
        <end position="352"/>
    </location>
</feature>
<keyword evidence="3" id="KW-1185">Reference proteome</keyword>
<feature type="compositionally biased region" description="Basic and acidic residues" evidence="1">
    <location>
        <begin position="237"/>
        <end position="246"/>
    </location>
</feature>
<evidence type="ECO:0000256" key="1">
    <source>
        <dbReference type="SAM" id="MobiDB-lite"/>
    </source>
</evidence>
<dbReference type="AlphaFoldDB" id="A0A2I0HT89"/>